<dbReference type="GeneID" id="14920915"/>
<accession>L8H4E4</accession>
<keyword evidence="2" id="KW-0677">Repeat</keyword>
<dbReference type="PANTHER" id="PTHR46093:SF18">
    <property type="entry name" value="FIBRONECTIN TYPE-III DOMAIN-CONTAINING PROTEIN"/>
    <property type="match status" value="1"/>
</dbReference>
<dbReference type="Pfam" id="PF12937">
    <property type="entry name" value="F-box-like"/>
    <property type="match status" value="1"/>
</dbReference>
<dbReference type="SUPFAM" id="SSF50965">
    <property type="entry name" value="Galactose oxidase, central domain"/>
    <property type="match status" value="1"/>
</dbReference>
<dbReference type="OMA" id="DTVNMEW"/>
<dbReference type="Proteomes" id="UP000011083">
    <property type="component" value="Unassembled WGS sequence"/>
</dbReference>
<dbReference type="RefSeq" id="XP_004342182.1">
    <property type="nucleotide sequence ID" value="XM_004342133.1"/>
</dbReference>
<evidence type="ECO:0000256" key="2">
    <source>
        <dbReference type="ARBA" id="ARBA00022737"/>
    </source>
</evidence>
<dbReference type="InterPro" id="IPR006652">
    <property type="entry name" value="Kelch_1"/>
</dbReference>
<dbReference type="InterPro" id="IPR001810">
    <property type="entry name" value="F-box_dom"/>
</dbReference>
<proteinExistence type="predicted"/>
<dbReference type="Gene3D" id="1.20.1280.50">
    <property type="match status" value="1"/>
</dbReference>
<dbReference type="KEGG" id="acan:ACA1_114510"/>
<gene>
    <name evidence="4" type="ORF">ACA1_114510</name>
</gene>
<dbReference type="Gene3D" id="2.120.10.80">
    <property type="entry name" value="Kelch-type beta propeller"/>
    <property type="match status" value="2"/>
</dbReference>
<dbReference type="InterPro" id="IPR011043">
    <property type="entry name" value="Gal_Oxase/kelch_b-propeller"/>
</dbReference>
<reference evidence="4 5" key="1">
    <citation type="journal article" date="2013" name="Genome Biol.">
        <title>Genome of Acanthamoeba castellanii highlights extensive lateral gene transfer and early evolution of tyrosine kinase signaling.</title>
        <authorList>
            <person name="Clarke M."/>
            <person name="Lohan A.J."/>
            <person name="Liu B."/>
            <person name="Lagkouvardos I."/>
            <person name="Roy S."/>
            <person name="Zafar N."/>
            <person name="Bertelli C."/>
            <person name="Schilde C."/>
            <person name="Kianianmomeni A."/>
            <person name="Burglin T.R."/>
            <person name="Frech C."/>
            <person name="Turcotte B."/>
            <person name="Kopec K.O."/>
            <person name="Synnott J.M."/>
            <person name="Choo C."/>
            <person name="Paponov I."/>
            <person name="Finkler A."/>
            <person name="Soon Heng Tan C."/>
            <person name="Hutchins A.P."/>
            <person name="Weinmeier T."/>
            <person name="Rattei T."/>
            <person name="Chu J.S."/>
            <person name="Gimenez G."/>
            <person name="Irimia M."/>
            <person name="Rigden D.J."/>
            <person name="Fitzpatrick D.A."/>
            <person name="Lorenzo-Morales J."/>
            <person name="Bateman A."/>
            <person name="Chiu C.H."/>
            <person name="Tang P."/>
            <person name="Hegemann P."/>
            <person name="Fromm H."/>
            <person name="Raoult D."/>
            <person name="Greub G."/>
            <person name="Miranda-Saavedra D."/>
            <person name="Chen N."/>
            <person name="Nash P."/>
            <person name="Ginger M.L."/>
            <person name="Horn M."/>
            <person name="Schaap P."/>
            <person name="Caler L."/>
            <person name="Loftus B."/>
        </authorList>
    </citation>
    <scope>NUCLEOTIDE SEQUENCE [LARGE SCALE GENOMIC DNA]</scope>
    <source>
        <strain evidence="4 5">Neff</strain>
    </source>
</reference>
<dbReference type="STRING" id="1257118.L8H4E4"/>
<organism evidence="4 5">
    <name type="scientific">Acanthamoeba castellanii (strain ATCC 30010 / Neff)</name>
    <dbReference type="NCBI Taxonomy" id="1257118"/>
    <lineage>
        <taxon>Eukaryota</taxon>
        <taxon>Amoebozoa</taxon>
        <taxon>Discosea</taxon>
        <taxon>Longamoebia</taxon>
        <taxon>Centramoebida</taxon>
        <taxon>Acanthamoebidae</taxon>
        <taxon>Acanthamoeba</taxon>
    </lineage>
</organism>
<dbReference type="Pfam" id="PF01344">
    <property type="entry name" value="Kelch_1"/>
    <property type="match status" value="1"/>
</dbReference>
<keyword evidence="5" id="KW-1185">Reference proteome</keyword>
<dbReference type="AlphaFoldDB" id="L8H4E4"/>
<dbReference type="Pfam" id="PF24681">
    <property type="entry name" value="Kelch_KLHDC2_KLHL20_DRC7"/>
    <property type="match status" value="1"/>
</dbReference>
<dbReference type="SUPFAM" id="SSF81383">
    <property type="entry name" value="F-box domain"/>
    <property type="match status" value="1"/>
</dbReference>
<keyword evidence="1" id="KW-0880">Kelch repeat</keyword>
<name>L8H4E4_ACACF</name>
<evidence type="ECO:0000256" key="1">
    <source>
        <dbReference type="ARBA" id="ARBA00022441"/>
    </source>
</evidence>
<dbReference type="PANTHER" id="PTHR46093">
    <property type="entry name" value="ACYL-COA-BINDING DOMAIN-CONTAINING PROTEIN 5"/>
    <property type="match status" value="1"/>
</dbReference>
<dbReference type="PROSITE" id="PS50181">
    <property type="entry name" value="FBOX"/>
    <property type="match status" value="1"/>
</dbReference>
<feature type="domain" description="F-box" evidence="3">
    <location>
        <begin position="1"/>
        <end position="43"/>
    </location>
</feature>
<dbReference type="EMBL" id="KB007926">
    <property type="protein sequence ID" value="ELR20072.1"/>
    <property type="molecule type" value="Genomic_DNA"/>
</dbReference>
<evidence type="ECO:0000313" key="5">
    <source>
        <dbReference type="Proteomes" id="UP000011083"/>
    </source>
</evidence>
<sequence>MDLPHEVLLKLLAALPVADLGRVEQTCRLLRALSHENLVWRAKARERWSSAPPSASAATGVVGAFRRPVHHLRSWRRYFHYKTLLHSPGALEWHKMEREEESVQARCAHTGCVVGDRVYFIGGQDSRDRRLGEIHCYDPRHNKWEALEVPQVPNFARHQAVAVDDRIFCFGGYDLERFYELAMFVPATGSWTYPEVTGDRPPPRSNHASAVIGTRFYIFGGSVGDNVNRYETVNDFYCCDVATFRWTKLEAKNAPSNRVGHKMIAVCGKIYLFGGGVWSSQHGWTEQYNETWLYSPEENEWTEVKVAVRPPVCTYTYIFSFGTHIAVYGGASITGHSVQKELWLFDTIAQTWDKMEVAGEEEPSSRSMGSSDRVGNSVFFWGGYSGGVLPFANDFYRLDISRAIDLAQPLFRDTDHHGSP</sequence>
<dbReference type="OrthoDB" id="10250130at2759"/>
<dbReference type="VEuPathDB" id="AmoebaDB:ACA1_114510"/>
<protein>
    <submittedName>
        <fullName evidence="4">Kelch repeat protein</fullName>
    </submittedName>
</protein>
<evidence type="ECO:0000313" key="4">
    <source>
        <dbReference type="EMBL" id="ELR20072.1"/>
    </source>
</evidence>
<evidence type="ECO:0000259" key="3">
    <source>
        <dbReference type="PROSITE" id="PS50181"/>
    </source>
</evidence>
<dbReference type="SMART" id="SM00256">
    <property type="entry name" value="FBOX"/>
    <property type="match status" value="1"/>
</dbReference>
<dbReference type="InterPro" id="IPR036047">
    <property type="entry name" value="F-box-like_dom_sf"/>
</dbReference>
<dbReference type="InterPro" id="IPR015915">
    <property type="entry name" value="Kelch-typ_b-propeller"/>
</dbReference>